<keyword evidence="2" id="KW-1185">Reference proteome</keyword>
<evidence type="ECO:0000313" key="2">
    <source>
        <dbReference type="Proteomes" id="UP000318336"/>
    </source>
</evidence>
<dbReference type="InterPro" id="IPR045633">
    <property type="entry name" value="DUF6414"/>
</dbReference>
<name>A0A542XEI6_9MICO</name>
<sequence>MATDTDHGNGDLIKVVYFDEQSASDYLDISAGGKAVTTAEDVRQRANNVHAEVEAKVAAKLSWLPFIGGSAGAGTGVEASRTGQSMLSKTLSNTILTDYLAKSADDHRVRQLRGLRVTAPGDSMAYMKMFTPYMIIAKTEDQGIDLARLDEALAGAKGYYELLGEADDDVKHVLRFNIAAFRNNYGLTDLGRMRLVFHAVHVGHTTERGLGMEAEMSTETETSTLPTAAELVDGAAAQPGNDLLDVYDVVLAGVEYGE</sequence>
<dbReference type="AlphaFoldDB" id="A0A542XEI6"/>
<dbReference type="EMBL" id="VFOK01000001">
    <property type="protein sequence ID" value="TQL34228.1"/>
    <property type="molecule type" value="Genomic_DNA"/>
</dbReference>
<evidence type="ECO:0000313" key="1">
    <source>
        <dbReference type="EMBL" id="TQL34228.1"/>
    </source>
</evidence>
<organism evidence="1 2">
    <name type="scientific">Barrientosiimonas humi</name>
    <dbReference type="NCBI Taxonomy" id="999931"/>
    <lineage>
        <taxon>Bacteria</taxon>
        <taxon>Bacillati</taxon>
        <taxon>Actinomycetota</taxon>
        <taxon>Actinomycetes</taxon>
        <taxon>Micrococcales</taxon>
        <taxon>Dermacoccaceae</taxon>
        <taxon>Barrientosiimonas</taxon>
    </lineage>
</organism>
<accession>A0A542XEI6</accession>
<dbReference type="RefSeq" id="WP_211344590.1">
    <property type="nucleotide sequence ID" value="NZ_CAJTBP010000001.1"/>
</dbReference>
<dbReference type="Pfam" id="PF19952">
    <property type="entry name" value="DUF6414"/>
    <property type="match status" value="1"/>
</dbReference>
<proteinExistence type="predicted"/>
<comment type="caution">
    <text evidence="1">The sequence shown here is derived from an EMBL/GenBank/DDBJ whole genome shotgun (WGS) entry which is preliminary data.</text>
</comment>
<reference evidence="1 2" key="1">
    <citation type="submission" date="2019-06" db="EMBL/GenBank/DDBJ databases">
        <title>Sequencing the genomes of 1000 actinobacteria strains.</title>
        <authorList>
            <person name="Klenk H.-P."/>
        </authorList>
    </citation>
    <scope>NUCLEOTIDE SEQUENCE [LARGE SCALE GENOMIC DNA]</scope>
    <source>
        <strain evidence="1 2">DSM 24617</strain>
    </source>
</reference>
<protein>
    <submittedName>
        <fullName evidence="1">Uncharacterized protein</fullName>
    </submittedName>
</protein>
<gene>
    <name evidence="1" type="ORF">FB554_2391</name>
</gene>
<dbReference type="Proteomes" id="UP000318336">
    <property type="component" value="Unassembled WGS sequence"/>
</dbReference>